<gene>
    <name evidence="2" type="ORF">SAMN05444276_101706</name>
</gene>
<evidence type="ECO:0000256" key="1">
    <source>
        <dbReference type="SAM" id="MobiDB-lite"/>
    </source>
</evidence>
<dbReference type="RefSeq" id="WP_036730592.1">
    <property type="nucleotide sequence ID" value="NZ_FNNA01000001.1"/>
</dbReference>
<dbReference type="Proteomes" id="UP000182944">
    <property type="component" value="Unassembled WGS sequence"/>
</dbReference>
<dbReference type="STRING" id="1545044.SAMN05444276_101706"/>
<feature type="region of interest" description="Disordered" evidence="1">
    <location>
        <begin position="1"/>
        <end position="64"/>
    </location>
</feature>
<organism evidence="2 3">
    <name type="scientific">Paracoccus sanguinis</name>
    <dbReference type="NCBI Taxonomy" id="1545044"/>
    <lineage>
        <taxon>Bacteria</taxon>
        <taxon>Pseudomonadati</taxon>
        <taxon>Pseudomonadota</taxon>
        <taxon>Alphaproteobacteria</taxon>
        <taxon>Rhodobacterales</taxon>
        <taxon>Paracoccaceae</taxon>
        <taxon>Paracoccus</taxon>
    </lineage>
</organism>
<evidence type="ECO:0000313" key="3">
    <source>
        <dbReference type="Proteomes" id="UP000182944"/>
    </source>
</evidence>
<accession>A0A1H2SRE8</accession>
<evidence type="ECO:0000313" key="2">
    <source>
        <dbReference type="EMBL" id="SDW34196.1"/>
    </source>
</evidence>
<keyword evidence="3" id="KW-1185">Reference proteome</keyword>
<dbReference type="EMBL" id="FNNA01000001">
    <property type="protein sequence ID" value="SDW34196.1"/>
    <property type="molecule type" value="Genomic_DNA"/>
</dbReference>
<name>A0A1H2SRE8_9RHOB</name>
<proteinExistence type="predicted"/>
<sequence>MNDLPTTGGRWLMTKSGQLRRYPDTDSDDAGESEPPADDETAPEAPAPETPAGADVPAKSKGKP</sequence>
<reference evidence="3" key="1">
    <citation type="submission" date="2016-10" db="EMBL/GenBank/DDBJ databases">
        <authorList>
            <person name="Varghese N."/>
            <person name="Submissions S."/>
        </authorList>
    </citation>
    <scope>NUCLEOTIDE SEQUENCE [LARGE SCALE GENOMIC DNA]</scope>
    <source>
        <strain evidence="3">DSM 29303</strain>
    </source>
</reference>
<dbReference type="AlphaFoldDB" id="A0A1H2SRE8"/>
<feature type="compositionally biased region" description="Acidic residues" evidence="1">
    <location>
        <begin position="25"/>
        <end position="42"/>
    </location>
</feature>
<protein>
    <submittedName>
        <fullName evidence="2">Uncharacterized protein</fullName>
    </submittedName>
</protein>